<gene>
    <name evidence="2" type="ORF">PoB_001702600</name>
</gene>
<protein>
    <submittedName>
        <fullName evidence="2">Uncharacterized protein</fullName>
    </submittedName>
</protein>
<dbReference type="EMBL" id="BLXT01002055">
    <property type="protein sequence ID" value="GFN90520.1"/>
    <property type="molecule type" value="Genomic_DNA"/>
</dbReference>
<feature type="region of interest" description="Disordered" evidence="1">
    <location>
        <begin position="59"/>
        <end position="173"/>
    </location>
</feature>
<feature type="compositionally biased region" description="Basic and acidic residues" evidence="1">
    <location>
        <begin position="59"/>
        <end position="69"/>
    </location>
</feature>
<feature type="compositionally biased region" description="Basic and acidic residues" evidence="1">
    <location>
        <begin position="116"/>
        <end position="127"/>
    </location>
</feature>
<keyword evidence="3" id="KW-1185">Reference proteome</keyword>
<evidence type="ECO:0000256" key="1">
    <source>
        <dbReference type="SAM" id="MobiDB-lite"/>
    </source>
</evidence>
<reference evidence="2 3" key="1">
    <citation type="journal article" date="2021" name="Elife">
        <title>Chloroplast acquisition without the gene transfer in kleptoplastic sea slugs, Plakobranchus ocellatus.</title>
        <authorList>
            <person name="Maeda T."/>
            <person name="Takahashi S."/>
            <person name="Yoshida T."/>
            <person name="Shimamura S."/>
            <person name="Takaki Y."/>
            <person name="Nagai Y."/>
            <person name="Toyoda A."/>
            <person name="Suzuki Y."/>
            <person name="Arimoto A."/>
            <person name="Ishii H."/>
            <person name="Satoh N."/>
            <person name="Nishiyama T."/>
            <person name="Hasebe M."/>
            <person name="Maruyama T."/>
            <person name="Minagawa J."/>
            <person name="Obokata J."/>
            <person name="Shigenobu S."/>
        </authorList>
    </citation>
    <scope>NUCLEOTIDE SEQUENCE [LARGE SCALE GENOMIC DNA]</scope>
</reference>
<feature type="compositionally biased region" description="Gly residues" evidence="1">
    <location>
        <begin position="142"/>
        <end position="167"/>
    </location>
</feature>
<feature type="compositionally biased region" description="Acidic residues" evidence="1">
    <location>
        <begin position="81"/>
        <end position="100"/>
    </location>
</feature>
<evidence type="ECO:0000313" key="3">
    <source>
        <dbReference type="Proteomes" id="UP000735302"/>
    </source>
</evidence>
<comment type="caution">
    <text evidence="2">The sequence shown here is derived from an EMBL/GenBank/DDBJ whole genome shotgun (WGS) entry which is preliminary data.</text>
</comment>
<name>A0AAV3Z7D6_9GAST</name>
<proteinExistence type="predicted"/>
<evidence type="ECO:0000313" key="2">
    <source>
        <dbReference type="EMBL" id="GFN90520.1"/>
    </source>
</evidence>
<dbReference type="Proteomes" id="UP000735302">
    <property type="component" value="Unassembled WGS sequence"/>
</dbReference>
<dbReference type="AlphaFoldDB" id="A0AAV3Z7D6"/>
<accession>A0AAV3Z7D6</accession>
<sequence length="212" mass="23928">MSFCILLLRSACSVKNTDFWAAFVFSSRVKTSDQYSRTLTNPLVSGERSDKNFRDKRLRFNTEKTESKSLKGQNLAKVLKEEEEEEEEEKEEKEEEEVKEEEVKEEEKEEEYEEEIKEKGRKEEGSTMRRRMGRRKKEGEGGRGGAGEGGGGSLGGAGGGGGKGGGGEGEEEEEAQIFISFSIPFKLLKQILLQLKRPYNFENIGYMKNALD</sequence>
<organism evidence="2 3">
    <name type="scientific">Plakobranchus ocellatus</name>
    <dbReference type="NCBI Taxonomy" id="259542"/>
    <lineage>
        <taxon>Eukaryota</taxon>
        <taxon>Metazoa</taxon>
        <taxon>Spiralia</taxon>
        <taxon>Lophotrochozoa</taxon>
        <taxon>Mollusca</taxon>
        <taxon>Gastropoda</taxon>
        <taxon>Heterobranchia</taxon>
        <taxon>Euthyneura</taxon>
        <taxon>Panpulmonata</taxon>
        <taxon>Sacoglossa</taxon>
        <taxon>Placobranchoidea</taxon>
        <taxon>Plakobranchidae</taxon>
        <taxon>Plakobranchus</taxon>
    </lineage>
</organism>